<sequence length="72" mass="7754">MEKMASNPVYIQGSAAESNIRIAGLAPVCKNILLATGGTEGGTDKPTDCGEDCIEYTKMSQDYYEEISRIFG</sequence>
<protein>
    <submittedName>
        <fullName evidence="1">Uncharacterized protein</fullName>
    </submittedName>
</protein>
<accession>A0A8H6NSN5</accession>
<keyword evidence="2" id="KW-1185">Reference proteome</keyword>
<name>A0A8H6NSN5_9PEZI</name>
<dbReference type="Proteomes" id="UP000654918">
    <property type="component" value="Unassembled WGS sequence"/>
</dbReference>
<reference evidence="1" key="1">
    <citation type="journal article" date="2020" name="Phytopathology">
        <title>Genome Sequence Resources of Colletotrichum truncatum, C. plurivorum, C. musicola, and C. sojae: Four Species Pathogenic to Soybean (Glycine max).</title>
        <authorList>
            <person name="Rogerio F."/>
            <person name="Boufleur T.R."/>
            <person name="Ciampi-Guillardi M."/>
            <person name="Sukno S.A."/>
            <person name="Thon M.R."/>
            <person name="Massola Junior N.S."/>
            <person name="Baroncelli R."/>
        </authorList>
    </citation>
    <scope>NUCLEOTIDE SEQUENCE</scope>
    <source>
        <strain evidence="1">LFN00145</strain>
    </source>
</reference>
<dbReference type="EMBL" id="WIGO01000002">
    <property type="protein sequence ID" value="KAF6841775.1"/>
    <property type="molecule type" value="Genomic_DNA"/>
</dbReference>
<dbReference type="AlphaFoldDB" id="A0A8H6NSN5"/>
<gene>
    <name evidence="1" type="ORF">CPLU01_00447</name>
</gene>
<comment type="caution">
    <text evidence="1">The sequence shown here is derived from an EMBL/GenBank/DDBJ whole genome shotgun (WGS) entry which is preliminary data.</text>
</comment>
<evidence type="ECO:0000313" key="2">
    <source>
        <dbReference type="Proteomes" id="UP000654918"/>
    </source>
</evidence>
<evidence type="ECO:0000313" key="1">
    <source>
        <dbReference type="EMBL" id="KAF6841775.1"/>
    </source>
</evidence>
<organism evidence="1 2">
    <name type="scientific">Colletotrichum plurivorum</name>
    <dbReference type="NCBI Taxonomy" id="2175906"/>
    <lineage>
        <taxon>Eukaryota</taxon>
        <taxon>Fungi</taxon>
        <taxon>Dikarya</taxon>
        <taxon>Ascomycota</taxon>
        <taxon>Pezizomycotina</taxon>
        <taxon>Sordariomycetes</taxon>
        <taxon>Hypocreomycetidae</taxon>
        <taxon>Glomerellales</taxon>
        <taxon>Glomerellaceae</taxon>
        <taxon>Colletotrichum</taxon>
        <taxon>Colletotrichum orchidearum species complex</taxon>
    </lineage>
</organism>
<proteinExistence type="predicted"/>